<dbReference type="Pfam" id="PF13481">
    <property type="entry name" value="AAA_25"/>
    <property type="match status" value="1"/>
</dbReference>
<name>A0A241ZG20_ACIBA</name>
<comment type="caution">
    <text evidence="2">The sequence shown here is derived from an EMBL/GenBank/DDBJ whole genome shotgun (WGS) entry which is preliminary data.</text>
</comment>
<dbReference type="SMART" id="SM00382">
    <property type="entry name" value="AAA"/>
    <property type="match status" value="1"/>
</dbReference>
<accession>A0A241ZG20</accession>
<proteinExistence type="predicted"/>
<dbReference type="Proteomes" id="UP000194699">
    <property type="component" value="Unassembled WGS sequence"/>
</dbReference>
<evidence type="ECO:0000313" key="3">
    <source>
        <dbReference type="Proteomes" id="UP000194699"/>
    </source>
</evidence>
<reference evidence="2 3" key="1">
    <citation type="submission" date="2017-05" db="EMBL/GenBank/DDBJ databases">
        <authorList>
            <person name="Song R."/>
            <person name="Chenine A.L."/>
            <person name="Ruprecht R.M."/>
        </authorList>
    </citation>
    <scope>NUCLEOTIDE SEQUENCE [LARGE SCALE GENOMIC DNA]</scope>
    <source>
        <strain evidence="2 3">PR350</strain>
    </source>
</reference>
<dbReference type="InterPro" id="IPR027417">
    <property type="entry name" value="P-loop_NTPase"/>
</dbReference>
<organism evidence="2 3">
    <name type="scientific">Acinetobacter baumannii</name>
    <dbReference type="NCBI Taxonomy" id="470"/>
    <lineage>
        <taxon>Bacteria</taxon>
        <taxon>Pseudomonadati</taxon>
        <taxon>Pseudomonadota</taxon>
        <taxon>Gammaproteobacteria</taxon>
        <taxon>Moraxellales</taxon>
        <taxon>Moraxellaceae</taxon>
        <taxon>Acinetobacter</taxon>
        <taxon>Acinetobacter calcoaceticus/baumannii complex</taxon>
    </lineage>
</organism>
<sequence>MTWRIIMTVSKKIKLLQMKNVKNENTQWLWKNWLPLGKLTLLAGPAGVGKTTLLMDIAATISNGGTLPFQSIYSNMCSVVIYSTEDDIETTLNPRLTACGANTSNIYYITGTLKKEDKLEYFDPTQDFKLIENCLIEDSNIKLIIIDPIVSVISGDMHKSNEVRKSLAIFVELAQKYNCAIVGITHFSKSNLPTASPVDKIIGSQAFTAFARMVWIILVINGKKILVRAKSNITRLKGALVYEIEDFIVDININTTRVKWTEYIESDYDELLKYDSKENAIEKDSTISRARLLILDYLSEEQVIESKKLEKFIIHTNKVSESTYRRAIKLLKNESKIESIKKKEWFWRLITE</sequence>
<evidence type="ECO:0000313" key="2">
    <source>
        <dbReference type="EMBL" id="OTM90847.1"/>
    </source>
</evidence>
<dbReference type="SUPFAM" id="SSF52540">
    <property type="entry name" value="P-loop containing nucleoside triphosphate hydrolases"/>
    <property type="match status" value="1"/>
</dbReference>
<dbReference type="AlphaFoldDB" id="A0A241ZG20"/>
<dbReference type="Gene3D" id="3.40.50.300">
    <property type="entry name" value="P-loop containing nucleotide triphosphate hydrolases"/>
    <property type="match status" value="1"/>
</dbReference>
<protein>
    <recommendedName>
        <fullName evidence="1">AAA+ ATPase domain-containing protein</fullName>
    </recommendedName>
</protein>
<dbReference type="EMBL" id="NGEL01000058">
    <property type="protein sequence ID" value="OTM90847.1"/>
    <property type="molecule type" value="Genomic_DNA"/>
</dbReference>
<gene>
    <name evidence="2" type="ORF">B9X95_06190</name>
</gene>
<dbReference type="InterPro" id="IPR003593">
    <property type="entry name" value="AAA+_ATPase"/>
</dbReference>
<feature type="domain" description="AAA+ ATPase" evidence="1">
    <location>
        <begin position="36"/>
        <end position="208"/>
    </location>
</feature>
<evidence type="ECO:0000259" key="1">
    <source>
        <dbReference type="SMART" id="SM00382"/>
    </source>
</evidence>